<evidence type="ECO:0000313" key="2">
    <source>
        <dbReference type="EMBL" id="CAG5124183.1"/>
    </source>
</evidence>
<accession>A0A8S3Z3V3</accession>
<dbReference type="InterPro" id="IPR029063">
    <property type="entry name" value="SAM-dependent_MTases_sf"/>
</dbReference>
<dbReference type="AlphaFoldDB" id="A0A8S3Z3V3"/>
<dbReference type="EMBL" id="CAJHNH020001717">
    <property type="protein sequence ID" value="CAG5124183.1"/>
    <property type="molecule type" value="Genomic_DNA"/>
</dbReference>
<gene>
    <name evidence="2" type="ORF">CUNI_LOCUS9741</name>
</gene>
<evidence type="ECO:0000259" key="1">
    <source>
        <dbReference type="Pfam" id="PF13649"/>
    </source>
</evidence>
<dbReference type="OrthoDB" id="3647at2759"/>
<organism evidence="2 3">
    <name type="scientific">Candidula unifasciata</name>
    <dbReference type="NCBI Taxonomy" id="100452"/>
    <lineage>
        <taxon>Eukaryota</taxon>
        <taxon>Metazoa</taxon>
        <taxon>Spiralia</taxon>
        <taxon>Lophotrochozoa</taxon>
        <taxon>Mollusca</taxon>
        <taxon>Gastropoda</taxon>
        <taxon>Heterobranchia</taxon>
        <taxon>Euthyneura</taxon>
        <taxon>Panpulmonata</taxon>
        <taxon>Eupulmonata</taxon>
        <taxon>Stylommatophora</taxon>
        <taxon>Helicina</taxon>
        <taxon>Helicoidea</taxon>
        <taxon>Geomitridae</taxon>
        <taxon>Candidula</taxon>
    </lineage>
</organism>
<dbReference type="CDD" id="cd02440">
    <property type="entry name" value="AdoMet_MTases"/>
    <property type="match status" value="1"/>
</dbReference>
<keyword evidence="3" id="KW-1185">Reference proteome</keyword>
<dbReference type="InterPro" id="IPR041698">
    <property type="entry name" value="Methyltransf_25"/>
</dbReference>
<dbReference type="Gene3D" id="3.40.50.150">
    <property type="entry name" value="Vaccinia Virus protein VP39"/>
    <property type="match status" value="1"/>
</dbReference>
<evidence type="ECO:0000313" key="3">
    <source>
        <dbReference type="Proteomes" id="UP000678393"/>
    </source>
</evidence>
<reference evidence="2" key="1">
    <citation type="submission" date="2021-04" db="EMBL/GenBank/DDBJ databases">
        <authorList>
            <consortium name="Molecular Ecology Group"/>
        </authorList>
    </citation>
    <scope>NUCLEOTIDE SEQUENCE</scope>
</reference>
<protein>
    <recommendedName>
        <fullName evidence="1">Methyltransferase domain-containing protein</fullName>
    </recommendedName>
</protein>
<sequence>MADESAANDFAHVPGLSLQEISERYTQWAKDAKYEKDLRAENYKGPIIAADFTAKQFPDEAERKRITILDVAAGSGFVGEELKARGFTKIDALEPSEGMLNLAIAKGIYDRTFLSFLNGEPIKIESNYYDVAVTSGGMGEGHIPCSGLHELIRVVKPGGLVIIAMREAYLTTVLEYKDRLEPLMQQLEKEGKWETVSRTVVPRYSFENNGVVYIFRVKESSP</sequence>
<comment type="caution">
    <text evidence="2">The sequence shown here is derived from an EMBL/GenBank/DDBJ whole genome shotgun (WGS) entry which is preliminary data.</text>
</comment>
<dbReference type="SUPFAM" id="SSF53335">
    <property type="entry name" value="S-adenosyl-L-methionine-dependent methyltransferases"/>
    <property type="match status" value="1"/>
</dbReference>
<name>A0A8S3Z3V3_9EUPU</name>
<dbReference type="PANTHER" id="PTHR43591">
    <property type="entry name" value="METHYLTRANSFERASE"/>
    <property type="match status" value="1"/>
</dbReference>
<feature type="domain" description="Methyltransferase" evidence="1">
    <location>
        <begin position="68"/>
        <end position="159"/>
    </location>
</feature>
<dbReference type="Pfam" id="PF13649">
    <property type="entry name" value="Methyltransf_25"/>
    <property type="match status" value="1"/>
</dbReference>
<proteinExistence type="predicted"/>
<dbReference type="Proteomes" id="UP000678393">
    <property type="component" value="Unassembled WGS sequence"/>
</dbReference>
<dbReference type="PANTHER" id="PTHR43591:SF101">
    <property type="entry name" value="METHYLTRANSFERASE-LIKE PROTEIN 27"/>
    <property type="match status" value="1"/>
</dbReference>